<dbReference type="GO" id="GO:0050071">
    <property type="term" value="F:phosphatidylglycerol lysyltransferase activity"/>
    <property type="evidence" value="ECO:0007669"/>
    <property type="project" value="UniProtKB-EC"/>
</dbReference>
<dbReference type="EC" id="2.3.2.3" evidence="8"/>
<feature type="transmembrane region" description="Helical" evidence="6">
    <location>
        <begin position="273"/>
        <end position="296"/>
    </location>
</feature>
<dbReference type="RefSeq" id="WP_060814081.1">
    <property type="nucleotide sequence ID" value="NZ_JARPZP010000001.1"/>
</dbReference>
<name>A0A376GUM3_ENTGA</name>
<keyword evidence="8" id="KW-0808">Transferase</keyword>
<dbReference type="NCBIfam" id="NF033480">
    <property type="entry name" value="bifunc_MprF"/>
    <property type="match status" value="1"/>
</dbReference>
<dbReference type="InterPro" id="IPR051211">
    <property type="entry name" value="PG_lysyltransferase"/>
</dbReference>
<dbReference type="AlphaFoldDB" id="A0A376GUM3"/>
<protein>
    <submittedName>
        <fullName evidence="8">Lysyl-tRNA synthetase</fullName>
        <ecNumber evidence="8">2.3.2.3</ecNumber>
    </submittedName>
</protein>
<dbReference type="PANTHER" id="PTHR34697:SF2">
    <property type="entry name" value="PHOSPHATIDYLGLYCEROL LYSYLTRANSFERASE"/>
    <property type="match status" value="1"/>
</dbReference>
<keyword evidence="2" id="KW-1003">Cell membrane</keyword>
<feature type="transmembrane region" description="Helical" evidence="6">
    <location>
        <begin position="93"/>
        <end position="112"/>
    </location>
</feature>
<feature type="transmembrane region" description="Helical" evidence="6">
    <location>
        <begin position="229"/>
        <end position="252"/>
    </location>
</feature>
<dbReference type="Proteomes" id="UP000254807">
    <property type="component" value="Unassembled WGS sequence"/>
</dbReference>
<keyword evidence="3 6" id="KW-0812">Transmembrane</keyword>
<accession>A0A376GUM3</accession>
<feature type="transmembrane region" description="Helical" evidence="6">
    <location>
        <begin position="357"/>
        <end position="380"/>
    </location>
</feature>
<dbReference type="SUPFAM" id="SSF55729">
    <property type="entry name" value="Acyl-CoA N-acyltransferases (Nat)"/>
    <property type="match status" value="1"/>
</dbReference>
<evidence type="ECO:0000256" key="3">
    <source>
        <dbReference type="ARBA" id="ARBA00022692"/>
    </source>
</evidence>
<dbReference type="GO" id="GO:0005886">
    <property type="term" value="C:plasma membrane"/>
    <property type="evidence" value="ECO:0007669"/>
    <property type="project" value="UniProtKB-SubCell"/>
</dbReference>
<evidence type="ECO:0000256" key="1">
    <source>
        <dbReference type="ARBA" id="ARBA00004651"/>
    </source>
</evidence>
<dbReference type="GO" id="GO:0004812">
    <property type="term" value="F:aminoacyl-tRNA ligase activity"/>
    <property type="evidence" value="ECO:0007669"/>
    <property type="project" value="UniProtKB-KW"/>
</dbReference>
<evidence type="ECO:0000256" key="2">
    <source>
        <dbReference type="ARBA" id="ARBA00022475"/>
    </source>
</evidence>
<evidence type="ECO:0000313" key="9">
    <source>
        <dbReference type="Proteomes" id="UP000254807"/>
    </source>
</evidence>
<feature type="transmembrane region" description="Helical" evidence="6">
    <location>
        <begin position="54"/>
        <end position="73"/>
    </location>
</feature>
<keyword evidence="8" id="KW-0012">Acyltransferase</keyword>
<dbReference type="GO" id="GO:0055091">
    <property type="term" value="P:phospholipid homeostasis"/>
    <property type="evidence" value="ECO:0007669"/>
    <property type="project" value="TreeGrafter"/>
</dbReference>
<reference evidence="8 9" key="1">
    <citation type="submission" date="2018-06" db="EMBL/GenBank/DDBJ databases">
        <authorList>
            <consortium name="Pathogen Informatics"/>
            <person name="Doyle S."/>
        </authorList>
    </citation>
    <scope>NUCLEOTIDE SEQUENCE [LARGE SCALE GENOMIC DNA]</scope>
    <source>
        <strain evidence="8 9">NCTC12360</strain>
    </source>
</reference>
<feature type="transmembrane region" description="Helical" evidence="6">
    <location>
        <begin position="12"/>
        <end position="33"/>
    </location>
</feature>
<evidence type="ECO:0000259" key="7">
    <source>
        <dbReference type="Pfam" id="PF09924"/>
    </source>
</evidence>
<keyword evidence="5 6" id="KW-0472">Membrane</keyword>
<dbReference type="InterPro" id="IPR024320">
    <property type="entry name" value="LPG_synthase_C"/>
</dbReference>
<proteinExistence type="predicted"/>
<evidence type="ECO:0000256" key="4">
    <source>
        <dbReference type="ARBA" id="ARBA00022989"/>
    </source>
</evidence>
<dbReference type="OrthoDB" id="145485at2"/>
<comment type="subcellular location">
    <subcellularLocation>
        <location evidence="1">Cell membrane</location>
        <topology evidence="1">Multi-pass membrane protein</topology>
    </subcellularLocation>
</comment>
<feature type="transmembrane region" description="Helical" evidence="6">
    <location>
        <begin position="326"/>
        <end position="345"/>
    </location>
</feature>
<evidence type="ECO:0000256" key="5">
    <source>
        <dbReference type="ARBA" id="ARBA00023136"/>
    </source>
</evidence>
<dbReference type="EMBL" id="UFYW01000001">
    <property type="protein sequence ID" value="STD81693.1"/>
    <property type="molecule type" value="Genomic_DNA"/>
</dbReference>
<keyword evidence="4 6" id="KW-1133">Transmembrane helix</keyword>
<feature type="transmembrane region" description="Helical" evidence="6">
    <location>
        <begin position="446"/>
        <end position="466"/>
    </location>
</feature>
<evidence type="ECO:0000256" key="6">
    <source>
        <dbReference type="SAM" id="Phobius"/>
    </source>
</evidence>
<feature type="domain" description="Phosphatidylglycerol lysyltransferase C-terminal" evidence="7">
    <location>
        <begin position="527"/>
        <end position="822"/>
    </location>
</feature>
<feature type="transmembrane region" description="Helical" evidence="6">
    <location>
        <begin position="201"/>
        <end position="223"/>
    </location>
</feature>
<organism evidence="8 9">
    <name type="scientific">Enterococcus gallinarum</name>
    <dbReference type="NCBI Taxonomy" id="1353"/>
    <lineage>
        <taxon>Bacteria</taxon>
        <taxon>Bacillati</taxon>
        <taxon>Bacillota</taxon>
        <taxon>Bacilli</taxon>
        <taxon>Lactobacillales</taxon>
        <taxon>Enterococcaceae</taxon>
        <taxon>Enterococcus</taxon>
    </lineage>
</organism>
<gene>
    <name evidence="8" type="primary">mprF</name>
    <name evidence="8" type="ORF">NCTC12360_00106</name>
</gene>
<dbReference type="Pfam" id="PF09924">
    <property type="entry name" value="LPG_synthase_C"/>
    <property type="match status" value="1"/>
</dbReference>
<sequence>MKLFTWIRNHLSLFKGLFLIAVAVIVLGELLSLSKTISVDQLTTLFSELAVWRVALMLLISLLCIAPMIGYDIILNRLLGQKLSARYLSETSWIINTMNNLVGFGGFISIGLRSEFYGKEKNGKDVAQAISKIFIYLMSGLSLLSLLALGFVVFGPTTDYLQQYWIWLLGGSLYFPVVYVLSLSKKNGYLGGLTPSDRGQLILVSLLEWVGVFTAFITTGMLMGITVDIFQILPLFIAASVIGIVSMIPGELGTFDVMMIMGMGSLNIPRESVVAWLLLFRLFYYIIPFLIGVLLFSKNVSVTLNTRFSGIPKGLLLEVFHKIEVLLLYLTGTMLVLSATIPEAFDHIQWLAHLNPIRLNFVMQYPSIFLGYLFIIAGRGVSARVSRAYFPTLLLITATIGYAVLAGFRFSTMCFLLFLLAIMVLSKSELFRKQLVYSWEWLTIDGLLMGSLTVLYVIIGVYNMPHLNRHPAHRSIDFLLFPSEKLWLQGFLAIMIVAIAVLLFSRYLMGPKHQIGQRPENEKILTLLETYGGTSDSHLVFLKDKEVYFYPNETDPTVFFQFTTYNNKCLVMGDPAGKQEDFAAALEAFITEMDQWNYLPVFYESSEEMVMLLHEFGYDFIKFGEKAFVDLQNFTLSGKKMKGQRALNNKINKEGFTFDVLQPPYNAETFAKLRDISDRWLDGRKEKGFSLGFFSEDYLSTAPIAVVKNQQQEIVAFASFMPTYQTGCGSIDLMRHDPEKAPNGTMDFLFINLFDYFKNQGFEQFDLGMAPLANVGTFRSSFIQERIAYLIYNFGSHFYSFEGLREYKSKYAANWSPRYILYSRDSWIGYVMIALLIVDNRTITTSSL</sequence>
<keyword evidence="8" id="KW-0030">Aminoacyl-tRNA synthetase</keyword>
<dbReference type="GO" id="GO:0006629">
    <property type="term" value="P:lipid metabolic process"/>
    <property type="evidence" value="ECO:0007669"/>
    <property type="project" value="UniProtKB-KW"/>
</dbReference>
<feature type="transmembrane region" description="Helical" evidence="6">
    <location>
        <begin position="486"/>
        <end position="508"/>
    </location>
</feature>
<feature type="transmembrane region" description="Helical" evidence="6">
    <location>
        <begin position="164"/>
        <end position="181"/>
    </location>
</feature>
<feature type="transmembrane region" description="Helical" evidence="6">
    <location>
        <begin position="133"/>
        <end position="152"/>
    </location>
</feature>
<keyword evidence="8" id="KW-0436">Ligase</keyword>
<evidence type="ECO:0000313" key="8">
    <source>
        <dbReference type="EMBL" id="STD81693.1"/>
    </source>
</evidence>
<dbReference type="InterPro" id="IPR016181">
    <property type="entry name" value="Acyl_CoA_acyltransferase"/>
</dbReference>
<keyword evidence="9" id="KW-1185">Reference proteome</keyword>
<feature type="transmembrane region" description="Helical" evidence="6">
    <location>
        <begin position="400"/>
        <end position="425"/>
    </location>
</feature>
<dbReference type="PANTHER" id="PTHR34697">
    <property type="entry name" value="PHOSPHATIDYLGLYCEROL LYSYLTRANSFERASE"/>
    <property type="match status" value="1"/>
</dbReference>
<dbReference type="GO" id="GO:0046677">
    <property type="term" value="P:response to antibiotic"/>
    <property type="evidence" value="ECO:0007669"/>
    <property type="project" value="UniProtKB-KW"/>
</dbReference>